<protein>
    <submittedName>
        <fullName evidence="2">Chromosome segregation protein SMC</fullName>
    </submittedName>
</protein>
<reference evidence="2 3" key="1">
    <citation type="submission" date="2016-10" db="EMBL/GenBank/DDBJ databases">
        <title>Comparative genome analysis of multiple Pseudomonas spp. focuses on biocontrol and plant growth promoting traits.</title>
        <authorList>
            <person name="Tao X.-Y."/>
            <person name="Taylor C.G."/>
        </authorList>
    </citation>
    <scope>NUCLEOTIDE SEQUENCE [LARGE SCALE GENOMIC DNA]</scope>
    <source>
        <strain evidence="2 3">38D4</strain>
    </source>
</reference>
<evidence type="ECO:0000313" key="2">
    <source>
        <dbReference type="EMBL" id="RON33150.1"/>
    </source>
</evidence>
<dbReference type="RefSeq" id="WP_123368302.1">
    <property type="nucleotide sequence ID" value="NZ_MOBO01000029.1"/>
</dbReference>
<name>A0A423J624_9PSED</name>
<evidence type="ECO:0000256" key="1">
    <source>
        <dbReference type="SAM" id="Coils"/>
    </source>
</evidence>
<feature type="coiled-coil region" evidence="1">
    <location>
        <begin position="98"/>
        <end position="132"/>
    </location>
</feature>
<dbReference type="AlphaFoldDB" id="A0A423J624"/>
<feature type="coiled-coil region" evidence="1">
    <location>
        <begin position="163"/>
        <end position="211"/>
    </location>
</feature>
<sequence>MNGIQTLKDTRVNLVVELEGIQQELPRFEAALESEEVINQGREGNVRHEISDRKRRIDSINLKIHMLDMKLVRREALADRESLMAGYIACMANWKADELELNAKRESLNTRLEEIRKQAQEDIASARRAETEAATAYAQAVAWGDVEGEKTANSDAQKAAKNLSSATEQHRRQQLIITALEQELTIVDQHITEAQEEHQKIEKQALHLAHNALEEKWNEAARALLEVGGRLYAASRMIQRDPVSLFKLDIPEQGENFGSWRWGDLADRAREYRVQDVLAM</sequence>
<comment type="caution">
    <text evidence="2">The sequence shown here is derived from an EMBL/GenBank/DDBJ whole genome shotgun (WGS) entry which is preliminary data.</text>
</comment>
<proteinExistence type="predicted"/>
<organism evidence="2 3">
    <name type="scientific">Pseudomonas brassicacearum</name>
    <dbReference type="NCBI Taxonomy" id="930166"/>
    <lineage>
        <taxon>Bacteria</taxon>
        <taxon>Pseudomonadati</taxon>
        <taxon>Pseudomonadota</taxon>
        <taxon>Gammaproteobacteria</taxon>
        <taxon>Pseudomonadales</taxon>
        <taxon>Pseudomonadaceae</taxon>
        <taxon>Pseudomonas</taxon>
    </lineage>
</organism>
<evidence type="ECO:0000313" key="3">
    <source>
        <dbReference type="Proteomes" id="UP000286351"/>
    </source>
</evidence>
<accession>A0A423J624</accession>
<dbReference type="Proteomes" id="UP000286351">
    <property type="component" value="Unassembled WGS sequence"/>
</dbReference>
<gene>
    <name evidence="2" type="ORF">BK664_26075</name>
</gene>
<dbReference type="EMBL" id="MOBO01000029">
    <property type="protein sequence ID" value="RON33150.1"/>
    <property type="molecule type" value="Genomic_DNA"/>
</dbReference>
<keyword evidence="1" id="KW-0175">Coiled coil</keyword>